<dbReference type="GO" id="GO:0000278">
    <property type="term" value="P:mitotic cell cycle"/>
    <property type="evidence" value="ECO:0007669"/>
    <property type="project" value="InterPro"/>
</dbReference>
<dbReference type="GO" id="GO:0072686">
    <property type="term" value="C:mitotic spindle"/>
    <property type="evidence" value="ECO:0007669"/>
    <property type="project" value="InterPro"/>
</dbReference>
<name>A0A9P3UNG7_LYOSH</name>
<dbReference type="InterPro" id="IPR013963">
    <property type="entry name" value="DASH_Dad2"/>
</dbReference>
<protein>
    <submittedName>
        <fullName evidence="2">DASH complex subunit Dad2</fullName>
    </submittedName>
</protein>
<dbReference type="AlphaFoldDB" id="A0A9P3UNG7"/>
<organism evidence="2 3">
    <name type="scientific">Lyophyllum shimeji</name>
    <name type="common">Hon-shimeji</name>
    <name type="synonym">Tricholoma shimeji</name>
    <dbReference type="NCBI Taxonomy" id="47721"/>
    <lineage>
        <taxon>Eukaryota</taxon>
        <taxon>Fungi</taxon>
        <taxon>Dikarya</taxon>
        <taxon>Basidiomycota</taxon>
        <taxon>Agaricomycotina</taxon>
        <taxon>Agaricomycetes</taxon>
        <taxon>Agaricomycetidae</taxon>
        <taxon>Agaricales</taxon>
        <taxon>Tricholomatineae</taxon>
        <taxon>Lyophyllaceae</taxon>
        <taxon>Lyophyllum</taxon>
    </lineage>
</organism>
<sequence>MRQSAAATRASQGALTNSHASVAAAASKLLEKKKEFDAVSALERASALYLERIEGLGEDCDIMADSGQAHGQVLEQWPRMFQILSLFLASRNANDETAGPLDQPDTDLGGQRLTYIRSPPPQRKIGDRNMKIVPLPHPLIPHGSRG</sequence>
<proteinExistence type="predicted"/>
<comment type="caution">
    <text evidence="2">The sequence shown here is derived from an EMBL/GenBank/DDBJ whole genome shotgun (WGS) entry which is preliminary data.</text>
</comment>
<reference evidence="2" key="1">
    <citation type="submission" date="2022-07" db="EMBL/GenBank/DDBJ databases">
        <title>The genome of Lyophyllum shimeji provides insight into the initial evolution of ectomycorrhizal fungal genome.</title>
        <authorList>
            <person name="Kobayashi Y."/>
            <person name="Shibata T."/>
            <person name="Hirakawa H."/>
            <person name="Shigenobu S."/>
            <person name="Nishiyama T."/>
            <person name="Yamada A."/>
            <person name="Hasebe M."/>
            <person name="Kawaguchi M."/>
        </authorList>
    </citation>
    <scope>NUCLEOTIDE SEQUENCE</scope>
    <source>
        <strain evidence="2">AT787</strain>
    </source>
</reference>
<evidence type="ECO:0000256" key="1">
    <source>
        <dbReference type="SAM" id="MobiDB-lite"/>
    </source>
</evidence>
<dbReference type="OrthoDB" id="3230169at2759"/>
<evidence type="ECO:0000313" key="3">
    <source>
        <dbReference type="Proteomes" id="UP001063166"/>
    </source>
</evidence>
<accession>A0A9P3UNG7</accession>
<dbReference type="Proteomes" id="UP001063166">
    <property type="component" value="Unassembled WGS sequence"/>
</dbReference>
<feature type="region of interest" description="Disordered" evidence="1">
    <location>
        <begin position="94"/>
        <end position="128"/>
    </location>
</feature>
<dbReference type="EMBL" id="BRPK01000004">
    <property type="protein sequence ID" value="GLB37301.1"/>
    <property type="molecule type" value="Genomic_DNA"/>
</dbReference>
<dbReference type="GO" id="GO:0042729">
    <property type="term" value="C:DASH complex"/>
    <property type="evidence" value="ECO:0007669"/>
    <property type="project" value="InterPro"/>
</dbReference>
<gene>
    <name evidence="2" type="ORF">LshimejAT787_0403520</name>
</gene>
<evidence type="ECO:0000313" key="2">
    <source>
        <dbReference type="EMBL" id="GLB37301.1"/>
    </source>
</evidence>
<dbReference type="Pfam" id="PF08654">
    <property type="entry name" value="DASH_Dad2"/>
    <property type="match status" value="1"/>
</dbReference>
<keyword evidence="3" id="KW-1185">Reference proteome</keyword>